<dbReference type="Pfam" id="PF22673">
    <property type="entry name" value="MCP-like_PDC_1"/>
    <property type="match status" value="1"/>
</dbReference>
<dbReference type="CDD" id="cd18773">
    <property type="entry name" value="PDC1_HK_sensor"/>
    <property type="match status" value="1"/>
</dbReference>
<protein>
    <submittedName>
        <fullName evidence="2">Methyl-accepting chemotaxis protein</fullName>
    </submittedName>
</protein>
<evidence type="ECO:0000256" key="1">
    <source>
        <dbReference type="SAM" id="Phobius"/>
    </source>
</evidence>
<proteinExistence type="predicted"/>
<dbReference type="AlphaFoldDB" id="A0A6N6BGU6"/>
<name>A0A6N6BGU6_CAMLA</name>
<keyword evidence="1" id="KW-1133">Transmembrane helix</keyword>
<feature type="non-terminal residue" evidence="2">
    <location>
        <position position="400"/>
    </location>
</feature>
<keyword evidence="1" id="KW-0472">Membrane</keyword>
<evidence type="ECO:0000313" key="2">
    <source>
        <dbReference type="EMBL" id="EDP6815450.1"/>
    </source>
</evidence>
<accession>A0A6N6BGU6</accession>
<dbReference type="Proteomes" id="UP000471322">
    <property type="component" value="Unassembled WGS sequence"/>
</dbReference>
<keyword evidence="1" id="KW-0812">Transmembrane</keyword>
<dbReference type="EMBL" id="AANNSE010000021">
    <property type="protein sequence ID" value="EDP6815450.1"/>
    <property type="molecule type" value="Genomic_DNA"/>
</dbReference>
<dbReference type="Gene3D" id="3.30.450.20">
    <property type="entry name" value="PAS domain"/>
    <property type="match status" value="1"/>
</dbReference>
<gene>
    <name evidence="2" type="ORF">GL567_07800</name>
</gene>
<sequence>MFKSLNIGLKLVLSVAISIIIGIAVLVIILSFQVASNMENEAKNSIFLSAKRYGNFMQGIINEEVVLTKGMATSLNEIFSKHDQVDATLIESLLKNIFDSSGYAAYAFLYLKDSSVLSGTQTLDSNFKSSNNKTFTMIFFDETTGKAGGIRSIKTPSNFSQLDILKKIEKDAKYGDLDTLFVGSPSKLNYDGRDFLGINLGMPIFNNKGKFIGVVGYTFDFLEISQEMLDPKLDAYEGDLRLLMTDQGIITIHKNKDAILKTLPEINKDPSTKFIIEAVKERKDIIIDNYIDSNGNLSFASITPFSTLGDSSHWSIIVTAPKKSVLQPLYKLQFILITVALIIIIIILAIVYLCVNKIVGSRIPIILHSLQNFFKFLNHETNEIQTIKIKADDELGRMGK</sequence>
<organism evidence="2 3">
    <name type="scientific">Campylobacter lari</name>
    <dbReference type="NCBI Taxonomy" id="201"/>
    <lineage>
        <taxon>Bacteria</taxon>
        <taxon>Pseudomonadati</taxon>
        <taxon>Campylobacterota</taxon>
        <taxon>Epsilonproteobacteria</taxon>
        <taxon>Campylobacterales</taxon>
        <taxon>Campylobacteraceae</taxon>
        <taxon>Campylobacter</taxon>
    </lineage>
</organism>
<evidence type="ECO:0000313" key="3">
    <source>
        <dbReference type="Proteomes" id="UP000471322"/>
    </source>
</evidence>
<feature type="transmembrane region" description="Helical" evidence="1">
    <location>
        <begin position="332"/>
        <end position="355"/>
    </location>
</feature>
<reference evidence="2 3" key="1">
    <citation type="submission" date="2019-11" db="EMBL/GenBank/DDBJ databases">
        <authorList>
            <consortium name="PulseNet: The National Subtyping Network for Foodborne Disease Surveillance"/>
            <person name="Tarr C.L."/>
            <person name="Trees E."/>
            <person name="Katz L.S."/>
            <person name="Carleton-Romer H.A."/>
            <person name="Stroika S."/>
            <person name="Kucerova Z."/>
            <person name="Roache K.F."/>
            <person name="Sabol A.L."/>
            <person name="Besser J."/>
            <person name="Gerner-Smidt P."/>
        </authorList>
    </citation>
    <scope>NUCLEOTIDE SEQUENCE [LARGE SCALE GENOMIC DNA]</scope>
    <source>
        <strain evidence="2 3">PNUSAC013627</strain>
    </source>
</reference>
<comment type="caution">
    <text evidence="2">The sequence shown here is derived from an EMBL/GenBank/DDBJ whole genome shotgun (WGS) entry which is preliminary data.</text>
</comment>
<feature type="transmembrane region" description="Helical" evidence="1">
    <location>
        <begin position="12"/>
        <end position="35"/>
    </location>
</feature>